<comment type="caution">
    <text evidence="7">The sequence shown here is derived from an EMBL/GenBank/DDBJ whole genome shotgun (WGS) entry which is preliminary data.</text>
</comment>
<keyword evidence="4" id="KW-0472">Membrane</keyword>
<dbReference type="Gene3D" id="2.60.20.10">
    <property type="entry name" value="Crystallins"/>
    <property type="match status" value="2"/>
</dbReference>
<keyword evidence="5" id="KW-0732">Signal</keyword>
<comment type="similarity">
    <text evidence="2">Belongs to the beta/gamma-crystallin family.</text>
</comment>
<dbReference type="PANTHER" id="PTHR35603:SF2">
    <property type="entry name" value="OUTER MEMBRANE LIPOPROTEIN"/>
    <property type="match status" value="1"/>
</dbReference>
<dbReference type="PROSITE" id="PS50915">
    <property type="entry name" value="CRYSTALLIN_BETA_GAMMA"/>
    <property type="match status" value="2"/>
</dbReference>
<dbReference type="SUPFAM" id="SSF49695">
    <property type="entry name" value="gamma-Crystallin-like"/>
    <property type="match status" value="1"/>
</dbReference>
<feature type="domain" description="Beta/gamma crystallin 'Greek key'" evidence="6">
    <location>
        <begin position="161"/>
        <end position="202"/>
    </location>
</feature>
<dbReference type="EMBL" id="JAJLJH010000002">
    <property type="protein sequence ID" value="MCK9686519.1"/>
    <property type="molecule type" value="Genomic_DNA"/>
</dbReference>
<proteinExistence type="inferred from homology"/>
<protein>
    <submittedName>
        <fullName evidence="7">Beta/gamma crystallin family protein</fullName>
    </submittedName>
</protein>
<dbReference type="RefSeq" id="WP_275682542.1">
    <property type="nucleotide sequence ID" value="NZ_JAJLJH010000002.1"/>
</dbReference>
<sequence length="361" mass="38394">MNTMILKTTLGAAALACSGLAMADVTFYEYDNYGGRAFTVHDPIGDFHQIGFNDRASSVVVSGRPWEVCDDAGFRGHCFVLRPGSYPSLSAMGLDNRVSSAREAGHDVADNRWGPPPLPGQVTFYERDGFRGRSFSTTNDIGDFRSTGFNDRASSVVVVGERWEVCDNAGYSGHCVYLRPGNYPSLSAMGMNDSISSVRMVQPGAPVADSGWAPVPPPAYDARPRPQEQLFQAQVVATHAVYGTPTQHCWVEQTEVRDNRNQVGGAVVGGILGGILGHQVARGNGAVAAGAIGGAVVGGAIGNANSGTRVEDVQRCRDVPASGPPQYWDTVYTFQGVEHHVQTTAPAGATITVNRFGEPRM</sequence>
<dbReference type="PANTHER" id="PTHR35603">
    <property type="match status" value="1"/>
</dbReference>
<comment type="subcellular location">
    <subcellularLocation>
        <location evidence="1">Membrane</location>
    </subcellularLocation>
</comment>
<dbReference type="InterPro" id="IPR011024">
    <property type="entry name" value="G_crystallin-like"/>
</dbReference>
<keyword evidence="8" id="KW-1185">Reference proteome</keyword>
<keyword evidence="3" id="KW-0677">Repeat</keyword>
<evidence type="ECO:0000313" key="7">
    <source>
        <dbReference type="EMBL" id="MCK9686519.1"/>
    </source>
</evidence>
<evidence type="ECO:0000256" key="2">
    <source>
        <dbReference type="ARBA" id="ARBA00009646"/>
    </source>
</evidence>
<feature type="domain" description="Beta/gamma crystallin 'Greek key'" evidence="6">
    <location>
        <begin position="120"/>
        <end position="160"/>
    </location>
</feature>
<evidence type="ECO:0000256" key="3">
    <source>
        <dbReference type="ARBA" id="ARBA00022737"/>
    </source>
</evidence>
<reference evidence="7" key="1">
    <citation type="submission" date="2021-11" db="EMBL/GenBank/DDBJ databases">
        <title>BS-T2-15 a new species belonging to the Comamonadaceae family isolated from the soil of a French oak forest.</title>
        <authorList>
            <person name="Mieszkin S."/>
            <person name="Alain K."/>
        </authorList>
    </citation>
    <scope>NUCLEOTIDE SEQUENCE</scope>
    <source>
        <strain evidence="7">BS-T2-15</strain>
    </source>
</reference>
<accession>A0A9X1YHN4</accession>
<feature type="chain" id="PRO_5040941346" evidence="5">
    <location>
        <begin position="24"/>
        <end position="361"/>
    </location>
</feature>
<dbReference type="Pfam" id="PF00030">
    <property type="entry name" value="Crystall"/>
    <property type="match status" value="2"/>
</dbReference>
<evidence type="ECO:0000256" key="1">
    <source>
        <dbReference type="ARBA" id="ARBA00004370"/>
    </source>
</evidence>
<evidence type="ECO:0000313" key="8">
    <source>
        <dbReference type="Proteomes" id="UP001139353"/>
    </source>
</evidence>
<organism evidence="7 8">
    <name type="scientific">Scleromatobacter humisilvae</name>
    <dbReference type="NCBI Taxonomy" id="2897159"/>
    <lineage>
        <taxon>Bacteria</taxon>
        <taxon>Pseudomonadati</taxon>
        <taxon>Pseudomonadota</taxon>
        <taxon>Betaproteobacteria</taxon>
        <taxon>Burkholderiales</taxon>
        <taxon>Sphaerotilaceae</taxon>
        <taxon>Scleromatobacter</taxon>
    </lineage>
</organism>
<gene>
    <name evidence="7" type="ORF">LPC04_12455</name>
</gene>
<feature type="signal peptide" evidence="5">
    <location>
        <begin position="1"/>
        <end position="23"/>
    </location>
</feature>
<dbReference type="AlphaFoldDB" id="A0A9X1YHN4"/>
<dbReference type="Proteomes" id="UP001139353">
    <property type="component" value="Unassembled WGS sequence"/>
</dbReference>
<dbReference type="InterPro" id="IPR001064">
    <property type="entry name" value="Beta/gamma_crystallin"/>
</dbReference>
<evidence type="ECO:0000256" key="5">
    <source>
        <dbReference type="SAM" id="SignalP"/>
    </source>
</evidence>
<dbReference type="GO" id="GO:0016020">
    <property type="term" value="C:membrane"/>
    <property type="evidence" value="ECO:0007669"/>
    <property type="project" value="UniProtKB-SubCell"/>
</dbReference>
<evidence type="ECO:0000259" key="6">
    <source>
        <dbReference type="PROSITE" id="PS50915"/>
    </source>
</evidence>
<dbReference type="SMART" id="SM00247">
    <property type="entry name" value="XTALbg"/>
    <property type="match status" value="2"/>
</dbReference>
<dbReference type="InterPro" id="IPR051407">
    <property type="entry name" value="Bact_OM_lipoprot/Surf_antigen"/>
</dbReference>
<name>A0A9X1YHN4_9BURK</name>
<evidence type="ECO:0000256" key="4">
    <source>
        <dbReference type="ARBA" id="ARBA00023136"/>
    </source>
</evidence>